<feature type="domain" description="C1q" evidence="1">
    <location>
        <begin position="83"/>
        <end position="148"/>
    </location>
</feature>
<dbReference type="AlphaFoldDB" id="A0A9W2ZMJ6"/>
<protein>
    <submittedName>
        <fullName evidence="3">Uncharacterized protein LOC106080063</fullName>
    </submittedName>
</protein>
<accession>A0A9W2ZMJ6</accession>
<gene>
    <name evidence="3" type="primary">LOC106080063</name>
</gene>
<reference evidence="3" key="1">
    <citation type="submission" date="2025-08" db="UniProtKB">
        <authorList>
            <consortium name="RefSeq"/>
        </authorList>
    </citation>
    <scope>IDENTIFICATION</scope>
</reference>
<dbReference type="Proteomes" id="UP001165740">
    <property type="component" value="Chromosome 1"/>
</dbReference>
<dbReference type="RefSeq" id="XP_055876133.1">
    <property type="nucleotide sequence ID" value="XM_056020158.1"/>
</dbReference>
<dbReference type="Pfam" id="PF00386">
    <property type="entry name" value="C1q"/>
    <property type="match status" value="1"/>
</dbReference>
<proteinExistence type="predicted"/>
<dbReference type="InterPro" id="IPR001073">
    <property type="entry name" value="C1q_dom"/>
</dbReference>
<name>A0A9W2ZMJ6_BIOGL</name>
<dbReference type="InterPro" id="IPR008983">
    <property type="entry name" value="Tumour_necrosis_fac-like_dom"/>
</dbReference>
<evidence type="ECO:0000313" key="2">
    <source>
        <dbReference type="Proteomes" id="UP001165740"/>
    </source>
</evidence>
<sequence>MQTLRNKVEEIENITAPKAHQFKDRNLAWENKTATDKPLDLCHLQDVLSEVVLVLENTKDYPSMHVIFSAHVDVKTDEWNLEEHRIVDCFTAVAYNSGGYEPKTGIFTASCNGIYKCRVSVSTSTGQHIQLGLFKTDSQKYHEKNRYQRGLSGFSRRGRGHDVRTHVLNAVFDKGFIYRENDDILVATSLDQVEISNRTSRILCYVQLNRGDTLYVKSLTNCQNLRLHSYSQFTCSLLTQDLSN</sequence>
<dbReference type="GeneID" id="106080063"/>
<organism evidence="2 3">
    <name type="scientific">Biomphalaria glabrata</name>
    <name type="common">Bloodfluke planorb</name>
    <name type="synonym">Freshwater snail</name>
    <dbReference type="NCBI Taxonomy" id="6526"/>
    <lineage>
        <taxon>Eukaryota</taxon>
        <taxon>Metazoa</taxon>
        <taxon>Spiralia</taxon>
        <taxon>Lophotrochozoa</taxon>
        <taxon>Mollusca</taxon>
        <taxon>Gastropoda</taxon>
        <taxon>Heterobranchia</taxon>
        <taxon>Euthyneura</taxon>
        <taxon>Panpulmonata</taxon>
        <taxon>Hygrophila</taxon>
        <taxon>Lymnaeoidea</taxon>
        <taxon>Planorbidae</taxon>
        <taxon>Biomphalaria</taxon>
    </lineage>
</organism>
<dbReference type="Gene3D" id="2.60.120.40">
    <property type="match status" value="1"/>
</dbReference>
<dbReference type="SUPFAM" id="SSF49842">
    <property type="entry name" value="TNF-like"/>
    <property type="match status" value="1"/>
</dbReference>
<keyword evidence="2" id="KW-1185">Reference proteome</keyword>
<evidence type="ECO:0000313" key="3">
    <source>
        <dbReference type="RefSeq" id="XP_055876133.1"/>
    </source>
</evidence>
<evidence type="ECO:0000259" key="1">
    <source>
        <dbReference type="Pfam" id="PF00386"/>
    </source>
</evidence>